<name>A0ABD2LHT3_9BILA</name>
<accession>A0ABD2LHT3</accession>
<dbReference type="SUPFAM" id="SSF49899">
    <property type="entry name" value="Concanavalin A-like lectins/glucanases"/>
    <property type="match status" value="1"/>
</dbReference>
<gene>
    <name evidence="2" type="ORF">niasHT_014563</name>
</gene>
<dbReference type="EMBL" id="JBICBT010000407">
    <property type="protein sequence ID" value="KAL3114749.1"/>
    <property type="molecule type" value="Genomic_DNA"/>
</dbReference>
<dbReference type="Gene3D" id="2.60.120.920">
    <property type="match status" value="1"/>
</dbReference>
<dbReference type="InterPro" id="IPR001870">
    <property type="entry name" value="B30.2/SPRY"/>
</dbReference>
<reference evidence="2 3" key="1">
    <citation type="submission" date="2024-10" db="EMBL/GenBank/DDBJ databases">
        <authorList>
            <person name="Kim D."/>
        </authorList>
    </citation>
    <scope>NUCLEOTIDE SEQUENCE [LARGE SCALE GENOMIC DNA]</scope>
    <source>
        <strain evidence="2">BH-2024</strain>
    </source>
</reference>
<protein>
    <recommendedName>
        <fullName evidence="1">B30.2/SPRY domain-containing protein</fullName>
    </recommendedName>
</protein>
<dbReference type="Proteomes" id="UP001620626">
    <property type="component" value="Unassembled WGS sequence"/>
</dbReference>
<proteinExistence type="predicted"/>
<dbReference type="InterPro" id="IPR013320">
    <property type="entry name" value="ConA-like_dom_sf"/>
</dbReference>
<organism evidence="2 3">
    <name type="scientific">Heterodera trifolii</name>
    <dbReference type="NCBI Taxonomy" id="157864"/>
    <lineage>
        <taxon>Eukaryota</taxon>
        <taxon>Metazoa</taxon>
        <taxon>Ecdysozoa</taxon>
        <taxon>Nematoda</taxon>
        <taxon>Chromadorea</taxon>
        <taxon>Rhabditida</taxon>
        <taxon>Tylenchina</taxon>
        <taxon>Tylenchomorpha</taxon>
        <taxon>Tylenchoidea</taxon>
        <taxon>Heteroderidae</taxon>
        <taxon>Heteroderinae</taxon>
        <taxon>Heterodera</taxon>
    </lineage>
</organism>
<dbReference type="AlphaFoldDB" id="A0ABD2LHT3"/>
<dbReference type="PROSITE" id="PS50188">
    <property type="entry name" value="B302_SPRY"/>
    <property type="match status" value="1"/>
</dbReference>
<dbReference type="InterPro" id="IPR043136">
    <property type="entry name" value="B30.2/SPRY_sf"/>
</dbReference>
<feature type="domain" description="B30.2/SPRY" evidence="1">
    <location>
        <begin position="1"/>
        <end position="190"/>
    </location>
</feature>
<evidence type="ECO:0000313" key="3">
    <source>
        <dbReference type="Proteomes" id="UP001620626"/>
    </source>
</evidence>
<sequence length="197" mass="21912">MMPSLVTPMMTKRWQKICKMVGMPKPGTRTSKSLLAKYSFPKGWYSVYATQPILLTNGGCSENYYFEISIGKMEGSLTFGFANKKQRKLFTKYKHHQNAGIYGYEKNGDLYNGTFSIIGGNLKYAYGVDDVVGVGVNLASQQIIFTKNGQHLASLLAHNFADSSDSFLYPFVSLTKSGDEIEANFGPTFKFDLATLN</sequence>
<evidence type="ECO:0000259" key="1">
    <source>
        <dbReference type="PROSITE" id="PS50188"/>
    </source>
</evidence>
<keyword evidence="3" id="KW-1185">Reference proteome</keyword>
<dbReference type="SMART" id="SM00449">
    <property type="entry name" value="SPRY"/>
    <property type="match status" value="1"/>
</dbReference>
<dbReference type="InterPro" id="IPR003877">
    <property type="entry name" value="SPRY_dom"/>
</dbReference>
<dbReference type="Pfam" id="PF00622">
    <property type="entry name" value="SPRY"/>
    <property type="match status" value="1"/>
</dbReference>
<evidence type="ECO:0000313" key="2">
    <source>
        <dbReference type="EMBL" id="KAL3114749.1"/>
    </source>
</evidence>
<comment type="caution">
    <text evidence="2">The sequence shown here is derived from an EMBL/GenBank/DDBJ whole genome shotgun (WGS) entry which is preliminary data.</text>
</comment>